<dbReference type="EMBL" id="JACTVJ010000005">
    <property type="protein sequence ID" value="MBC9712871.1"/>
    <property type="molecule type" value="Genomic_DNA"/>
</dbReference>
<name>A0ABR7SEJ7_9ACTN</name>
<keyword evidence="2" id="KW-1185">Reference proteome</keyword>
<dbReference type="Proteomes" id="UP000642284">
    <property type="component" value="Unassembled WGS sequence"/>
</dbReference>
<dbReference type="Gene3D" id="2.60.120.200">
    <property type="match status" value="1"/>
</dbReference>
<evidence type="ECO:0000313" key="1">
    <source>
        <dbReference type="EMBL" id="MBC9712871.1"/>
    </source>
</evidence>
<reference evidence="1 2" key="1">
    <citation type="submission" date="2020-08" db="EMBL/GenBank/DDBJ databases">
        <title>Genemic of Streptomyces polyaspartic.</title>
        <authorList>
            <person name="Liu W."/>
        </authorList>
    </citation>
    <scope>NUCLEOTIDE SEQUENCE [LARGE SCALE GENOMIC DNA]</scope>
    <source>
        <strain evidence="1 2">TRM66268-LWL</strain>
    </source>
</reference>
<evidence type="ECO:0000313" key="2">
    <source>
        <dbReference type="Proteomes" id="UP000642284"/>
    </source>
</evidence>
<proteinExistence type="predicted"/>
<sequence>MLHHRVTEGELGAQAWQDATQHGVFLILNVVMGGTWPAQLGGGPDAGTVSGKPMLVDDVTVSTRRPAAR</sequence>
<accession>A0ABR7SEJ7</accession>
<comment type="caution">
    <text evidence="1">The sequence shown here is derived from an EMBL/GenBank/DDBJ whole genome shotgun (WGS) entry which is preliminary data.</text>
</comment>
<organism evidence="1 2">
    <name type="scientific">Streptomyces polyasparticus</name>
    <dbReference type="NCBI Taxonomy" id="2767826"/>
    <lineage>
        <taxon>Bacteria</taxon>
        <taxon>Bacillati</taxon>
        <taxon>Actinomycetota</taxon>
        <taxon>Actinomycetes</taxon>
        <taxon>Kitasatosporales</taxon>
        <taxon>Streptomycetaceae</taxon>
        <taxon>Streptomyces</taxon>
    </lineage>
</organism>
<gene>
    <name evidence="1" type="ORF">H9Y04_09835</name>
</gene>
<dbReference type="RefSeq" id="WP_187813353.1">
    <property type="nucleotide sequence ID" value="NZ_JACTVJ010000005.1"/>
</dbReference>
<protein>
    <submittedName>
        <fullName evidence="1">Uncharacterized protein</fullName>
    </submittedName>
</protein>